<organism evidence="2 3">
    <name type="scientific">Tricholomella constricta</name>
    <dbReference type="NCBI Taxonomy" id="117010"/>
    <lineage>
        <taxon>Eukaryota</taxon>
        <taxon>Fungi</taxon>
        <taxon>Dikarya</taxon>
        <taxon>Basidiomycota</taxon>
        <taxon>Agaricomycotina</taxon>
        <taxon>Agaricomycetes</taxon>
        <taxon>Agaricomycetidae</taxon>
        <taxon>Agaricales</taxon>
        <taxon>Tricholomatineae</taxon>
        <taxon>Lyophyllaceae</taxon>
        <taxon>Tricholomella</taxon>
    </lineage>
</organism>
<gene>
    <name evidence="2" type="ORF">D9615_007639</name>
</gene>
<feature type="region of interest" description="Disordered" evidence="1">
    <location>
        <begin position="56"/>
        <end position="84"/>
    </location>
</feature>
<evidence type="ECO:0000313" key="2">
    <source>
        <dbReference type="EMBL" id="KAF5378133.1"/>
    </source>
</evidence>
<accession>A0A8H5H7E5</accession>
<feature type="compositionally biased region" description="Basic residues" evidence="1">
    <location>
        <begin position="367"/>
        <end position="389"/>
    </location>
</feature>
<keyword evidence="3" id="KW-1185">Reference proteome</keyword>
<feature type="region of interest" description="Disordered" evidence="1">
    <location>
        <begin position="276"/>
        <end position="404"/>
    </location>
</feature>
<dbReference type="Proteomes" id="UP000565441">
    <property type="component" value="Unassembled WGS sequence"/>
</dbReference>
<comment type="caution">
    <text evidence="2">The sequence shown here is derived from an EMBL/GenBank/DDBJ whole genome shotgun (WGS) entry which is preliminary data.</text>
</comment>
<evidence type="ECO:0000313" key="3">
    <source>
        <dbReference type="Proteomes" id="UP000565441"/>
    </source>
</evidence>
<feature type="compositionally biased region" description="Basic and acidic residues" evidence="1">
    <location>
        <begin position="180"/>
        <end position="209"/>
    </location>
</feature>
<feature type="compositionally biased region" description="Basic and acidic residues" evidence="1">
    <location>
        <begin position="390"/>
        <end position="404"/>
    </location>
</feature>
<reference evidence="2 3" key="1">
    <citation type="journal article" date="2020" name="ISME J.">
        <title>Uncovering the hidden diversity of litter-decomposition mechanisms in mushroom-forming fungi.</title>
        <authorList>
            <person name="Floudas D."/>
            <person name="Bentzer J."/>
            <person name="Ahren D."/>
            <person name="Johansson T."/>
            <person name="Persson P."/>
            <person name="Tunlid A."/>
        </authorList>
    </citation>
    <scope>NUCLEOTIDE SEQUENCE [LARGE SCALE GENOMIC DNA]</scope>
    <source>
        <strain evidence="2 3">CBS 661.87</strain>
    </source>
</reference>
<dbReference type="AlphaFoldDB" id="A0A8H5H7E5"/>
<protein>
    <submittedName>
        <fullName evidence="2">Uncharacterized protein</fullName>
    </submittedName>
</protein>
<feature type="compositionally biased region" description="Polar residues" evidence="1">
    <location>
        <begin position="56"/>
        <end position="68"/>
    </location>
</feature>
<evidence type="ECO:0000256" key="1">
    <source>
        <dbReference type="SAM" id="MobiDB-lite"/>
    </source>
</evidence>
<feature type="region of interest" description="Disordered" evidence="1">
    <location>
        <begin position="140"/>
        <end position="217"/>
    </location>
</feature>
<dbReference type="EMBL" id="JAACJP010000021">
    <property type="protein sequence ID" value="KAF5378133.1"/>
    <property type="molecule type" value="Genomic_DNA"/>
</dbReference>
<feature type="compositionally biased region" description="Low complexity" evidence="1">
    <location>
        <begin position="347"/>
        <end position="361"/>
    </location>
</feature>
<feature type="compositionally biased region" description="Basic and acidic residues" evidence="1">
    <location>
        <begin position="289"/>
        <end position="305"/>
    </location>
</feature>
<name>A0A8H5H7E5_9AGAR</name>
<proteinExistence type="predicted"/>
<sequence>MSTVRYNLRLRPSAVASAGPISDSGESPIAESFAEISPPSANLELDPAELVEAQVTTNSPARSYSSVVRSGLNEPRSPSPVEENALPTLNDIIAERTRLECRSWAQVKEDERRSLEARRKAAEALGHDRFWEQGGRWFTTTHRRPRAQSLEGARQLTRSQADTVRQAEEGMNSSQQNLLRRREQAAQATREEQTPEYRGEGTSKGKNPDPRNWGTAGIPEEELDVAAQQAALGAYEAQRISEEINSPELSEIHSAAVNIELMNENQNLRAELAKLKKDKATLKKKKAEKQKAKRADARTLGKSEMRPSTQLAPKSYLGSVLKGMDNSSDEDGNTSSDPSDSSDSDTSESSSSSSSDGSDSSSEIDKKKRKRRSKRCKKSSKKKTSKTRIRPVEPEKYNGEPDPKVFHRFATQSKAYRLEDTLTRHQPYPGDCISNEEKRFSAYRTANGMHVIIDFERDSDLNGECVLIPSALVEDGEFDIPEWYAEQLLRVPPSGRGCRACTGHRTKCEPVQDPLAARAEEVLKSGTPYPGDADQEDRDDDQRFEVWRDRGVEGVYVLYDKALDFHRQIPADCLRNEKFNLVKCPNTANHGACYHWKTSQRRTMNGWWRT</sequence>
<dbReference type="OrthoDB" id="3205788at2759"/>